<dbReference type="InterPro" id="IPR002656">
    <property type="entry name" value="Acyl_transf_3_dom"/>
</dbReference>
<feature type="transmembrane region" description="Helical" evidence="2">
    <location>
        <begin position="42"/>
        <end position="61"/>
    </location>
</feature>
<reference evidence="4 5" key="1">
    <citation type="submission" date="2020-02" db="EMBL/GenBank/DDBJ databases">
        <authorList>
            <person name="Zheng R.K."/>
            <person name="Sun C.M."/>
        </authorList>
    </citation>
    <scope>NUCLEOTIDE SEQUENCE [LARGE SCALE GENOMIC DNA]</scope>
    <source>
        <strain evidence="5">zrk23</strain>
    </source>
</reference>
<keyword evidence="5" id="KW-1185">Reference proteome</keyword>
<organism evidence="4 5">
    <name type="scientific">Stakelama tenebrarum</name>
    <dbReference type="NCBI Taxonomy" id="2711215"/>
    <lineage>
        <taxon>Bacteria</taxon>
        <taxon>Pseudomonadati</taxon>
        <taxon>Pseudomonadota</taxon>
        <taxon>Alphaproteobacteria</taxon>
        <taxon>Sphingomonadales</taxon>
        <taxon>Sphingomonadaceae</taxon>
        <taxon>Stakelama</taxon>
    </lineage>
</organism>
<evidence type="ECO:0000256" key="2">
    <source>
        <dbReference type="SAM" id="Phobius"/>
    </source>
</evidence>
<feature type="transmembrane region" description="Helical" evidence="2">
    <location>
        <begin position="185"/>
        <end position="206"/>
    </location>
</feature>
<feature type="transmembrane region" description="Helical" evidence="2">
    <location>
        <begin position="272"/>
        <end position="290"/>
    </location>
</feature>
<dbReference type="GO" id="GO:0000271">
    <property type="term" value="P:polysaccharide biosynthetic process"/>
    <property type="evidence" value="ECO:0007669"/>
    <property type="project" value="TreeGrafter"/>
</dbReference>
<dbReference type="RefSeq" id="WP_165326537.1">
    <property type="nucleotide sequence ID" value="NZ_CP049109.1"/>
</dbReference>
<evidence type="ECO:0000313" key="4">
    <source>
        <dbReference type="EMBL" id="QIG79537.1"/>
    </source>
</evidence>
<feature type="transmembrane region" description="Helical" evidence="2">
    <location>
        <begin position="128"/>
        <end position="151"/>
    </location>
</feature>
<feature type="transmembrane region" description="Helical" evidence="2">
    <location>
        <begin position="310"/>
        <end position="330"/>
    </location>
</feature>
<feature type="compositionally biased region" description="Pro residues" evidence="1">
    <location>
        <begin position="349"/>
        <end position="364"/>
    </location>
</feature>
<keyword evidence="2" id="KW-0812">Transmembrane</keyword>
<sequence>MLQSIQALRAAAAILVLLFHTHLILAKAEYLGTAPFGSAFSAGYVGVDIFFVLSGFIILHAHHADIGRPDRIGTYAFRRWSRVYPPYWFYLIGVIALMMLGFGEFPAAPDPNYLFNAFSLVRTTGAPPPLSVAWSLYHEVLFYAFFALLIAHRTLGMAAFALWMGFVALSYPLGLSIPFEQHQDFVGVLGSLFNLNFLLGMAVFLLARRSGPFGARWFLPAGIAAFAIGWLLVVFRMAPPESRFLFSFGSFAIVAGLVLLERERPISVGKPLLFLGNASYSIYLVHTPILSVATKLMMASGIAPLLGAEISFVILALATLAASALAYHFVERPLLRLFRRRRRTTPADPTAPPHVPPAEPAKPS</sequence>
<dbReference type="Proteomes" id="UP000501568">
    <property type="component" value="Chromosome"/>
</dbReference>
<name>A0A6G6Y3Z9_9SPHN</name>
<feature type="transmembrane region" description="Helical" evidence="2">
    <location>
        <begin position="218"/>
        <end position="238"/>
    </location>
</feature>
<dbReference type="Pfam" id="PF01757">
    <property type="entry name" value="Acyl_transf_3"/>
    <property type="match status" value="1"/>
</dbReference>
<proteinExistence type="predicted"/>
<dbReference type="EMBL" id="CP049109">
    <property type="protein sequence ID" value="QIG79537.1"/>
    <property type="molecule type" value="Genomic_DNA"/>
</dbReference>
<dbReference type="GO" id="GO:0016020">
    <property type="term" value="C:membrane"/>
    <property type="evidence" value="ECO:0007669"/>
    <property type="project" value="TreeGrafter"/>
</dbReference>
<dbReference type="GO" id="GO:0016747">
    <property type="term" value="F:acyltransferase activity, transferring groups other than amino-acyl groups"/>
    <property type="evidence" value="ECO:0007669"/>
    <property type="project" value="InterPro"/>
</dbReference>
<feature type="transmembrane region" description="Helical" evidence="2">
    <location>
        <begin position="87"/>
        <end position="108"/>
    </location>
</feature>
<evidence type="ECO:0000256" key="1">
    <source>
        <dbReference type="SAM" id="MobiDB-lite"/>
    </source>
</evidence>
<gene>
    <name evidence="4" type="ORF">G5C33_06870</name>
</gene>
<dbReference type="PANTHER" id="PTHR23028:SF131">
    <property type="entry name" value="BLR2367 PROTEIN"/>
    <property type="match status" value="1"/>
</dbReference>
<keyword evidence="4" id="KW-0808">Transferase</keyword>
<dbReference type="AlphaFoldDB" id="A0A6G6Y3Z9"/>
<dbReference type="PANTHER" id="PTHR23028">
    <property type="entry name" value="ACETYLTRANSFERASE"/>
    <property type="match status" value="1"/>
</dbReference>
<protein>
    <submittedName>
        <fullName evidence="4">Acyltransferase</fullName>
    </submittedName>
</protein>
<evidence type="ECO:0000313" key="5">
    <source>
        <dbReference type="Proteomes" id="UP000501568"/>
    </source>
</evidence>
<dbReference type="InterPro" id="IPR050879">
    <property type="entry name" value="Acyltransferase_3"/>
</dbReference>
<feature type="transmembrane region" description="Helical" evidence="2">
    <location>
        <begin position="244"/>
        <end position="260"/>
    </location>
</feature>
<keyword evidence="2" id="KW-1133">Transmembrane helix</keyword>
<keyword evidence="4" id="KW-0012">Acyltransferase</keyword>
<feature type="transmembrane region" description="Helical" evidence="2">
    <location>
        <begin position="158"/>
        <end position="179"/>
    </location>
</feature>
<feature type="domain" description="Acyltransferase 3" evidence="3">
    <location>
        <begin position="3"/>
        <end position="327"/>
    </location>
</feature>
<accession>A0A6G6Y3Z9</accession>
<dbReference type="KEGG" id="spzr:G5C33_06870"/>
<keyword evidence="2" id="KW-0472">Membrane</keyword>
<feature type="region of interest" description="Disordered" evidence="1">
    <location>
        <begin position="344"/>
        <end position="364"/>
    </location>
</feature>
<evidence type="ECO:0000259" key="3">
    <source>
        <dbReference type="Pfam" id="PF01757"/>
    </source>
</evidence>